<dbReference type="PANTHER" id="PTHR46569:SF1">
    <property type="entry name" value="E3 UBIQUITIN-PROTEIN LIGASE RFWD3-RELATED"/>
    <property type="match status" value="1"/>
</dbReference>
<dbReference type="OrthoDB" id="8062037at2759"/>
<reference evidence="7 8" key="1">
    <citation type="submission" date="2013-11" db="EMBL/GenBank/DDBJ databases">
        <title>Opisthorchis viverrini - life in the bile duct.</title>
        <authorList>
            <person name="Young N.D."/>
            <person name="Nagarajan N."/>
            <person name="Lin S.J."/>
            <person name="Korhonen P.K."/>
            <person name="Jex A.R."/>
            <person name="Hall R.S."/>
            <person name="Safavi-Hemami H."/>
            <person name="Kaewkong W."/>
            <person name="Bertrand D."/>
            <person name="Gao S."/>
            <person name="Seet Q."/>
            <person name="Wongkham S."/>
            <person name="Teh B.T."/>
            <person name="Wongkham C."/>
            <person name="Intapan P.M."/>
            <person name="Maleewong W."/>
            <person name="Yang X."/>
            <person name="Hu M."/>
            <person name="Wang Z."/>
            <person name="Hofmann A."/>
            <person name="Sternberg P.W."/>
            <person name="Tan P."/>
            <person name="Wang J."/>
            <person name="Gasser R.B."/>
        </authorList>
    </citation>
    <scope>NUCLEOTIDE SEQUENCE [LARGE SCALE GENOMIC DNA]</scope>
</reference>
<evidence type="ECO:0000256" key="4">
    <source>
        <dbReference type="PROSITE-ProRule" id="PRU00175"/>
    </source>
</evidence>
<keyword evidence="1" id="KW-0479">Metal-binding</keyword>
<evidence type="ECO:0000256" key="2">
    <source>
        <dbReference type="ARBA" id="ARBA00022771"/>
    </source>
</evidence>
<evidence type="ECO:0000256" key="5">
    <source>
        <dbReference type="SAM" id="Coils"/>
    </source>
</evidence>
<dbReference type="GO" id="GO:0061630">
    <property type="term" value="F:ubiquitin protein ligase activity"/>
    <property type="evidence" value="ECO:0007669"/>
    <property type="project" value="TreeGrafter"/>
</dbReference>
<evidence type="ECO:0000256" key="3">
    <source>
        <dbReference type="ARBA" id="ARBA00022833"/>
    </source>
</evidence>
<accession>A0A074ZCY0</accession>
<dbReference type="SMART" id="SM00744">
    <property type="entry name" value="RINGv"/>
    <property type="match status" value="1"/>
</dbReference>
<dbReference type="GO" id="GO:0016567">
    <property type="term" value="P:protein ubiquitination"/>
    <property type="evidence" value="ECO:0007669"/>
    <property type="project" value="TreeGrafter"/>
</dbReference>
<gene>
    <name evidence="7" type="ORF">T265_07432</name>
</gene>
<feature type="domain" description="RING-type" evidence="6">
    <location>
        <begin position="101"/>
        <end position="144"/>
    </location>
</feature>
<dbReference type="InterPro" id="IPR011016">
    <property type="entry name" value="Znf_RING-CH"/>
</dbReference>
<dbReference type="GO" id="GO:0090734">
    <property type="term" value="C:site of DNA damage"/>
    <property type="evidence" value="ECO:0007669"/>
    <property type="project" value="TreeGrafter"/>
</dbReference>
<evidence type="ECO:0000256" key="1">
    <source>
        <dbReference type="ARBA" id="ARBA00022723"/>
    </source>
</evidence>
<dbReference type="InterPro" id="IPR001841">
    <property type="entry name" value="Znf_RING"/>
</dbReference>
<dbReference type="InterPro" id="IPR052639">
    <property type="entry name" value="TRAIP_ubiq-protein_ligase"/>
</dbReference>
<dbReference type="SMART" id="SM00184">
    <property type="entry name" value="RING"/>
    <property type="match status" value="1"/>
</dbReference>
<sequence>MKASASKFSCACHCCLPGLGSRDGASQYLEAWFRHSSVTRSMTCMHPTCCLYLMVSHSDRLNEKSTETSAFTHGPLAIFLEDFERPLPHLQAIRVMLLAQCPVCHELFTGASDCVVSALPCGHVFHKHCVDTWFRTAVTCPQCRVQVKRMNTIIRLYFDIVPFPGPSSQTRGSTAPGGKILSPGRHSCQDGLDIELYRMRAEKTRLEEELRQVERRAEENNKLAADRAKEIATISALYTESDKLCEKERQRCRDLRAELMSMKQFLRDAESMKAEAVKLRAEMEGMQNIQKLIAASEEAAMDLLSRYRSEKNETSLKPVDREATYGLETLCRWTAVLRSELTSAREKARSYRIELSRVRKLHQTASQRASRFEMMVAKKDKQINSLEKELTSLMQCANSKPGNRTVDASTNSSFKLSANPVDIDAAQDSIDLFSSRSSITSLQTDNPSSPILDTPERLAITPQAPPTIELQKRLRTPFENPFRAKETTEKNTKPICSPLNKCLSIDQLCSTSTPSKIFVSSKPSTSTEPCKLQRRPSVLLEMAIMRRHLSNQTSHPTGVSAPSLPPILAHNTVHKAFERIPQQQSHMKWLTKRPAPTNPKKHSDPKTKVSRLDRFFLKS</sequence>
<protein>
    <recommendedName>
        <fullName evidence="6">RING-type domain-containing protein</fullName>
    </recommendedName>
</protein>
<dbReference type="EMBL" id="KL596789">
    <property type="protein sequence ID" value="KER25038.1"/>
    <property type="molecule type" value="Genomic_DNA"/>
</dbReference>
<name>A0A074ZCY0_OPIVI</name>
<dbReference type="GO" id="GO:0031297">
    <property type="term" value="P:replication fork processing"/>
    <property type="evidence" value="ECO:0007669"/>
    <property type="project" value="TreeGrafter"/>
</dbReference>
<dbReference type="CDD" id="cd16454">
    <property type="entry name" value="RING-H2_PA-TM-RING"/>
    <property type="match status" value="1"/>
</dbReference>
<keyword evidence="8" id="KW-1185">Reference proteome</keyword>
<organism evidence="7 8">
    <name type="scientific">Opisthorchis viverrini</name>
    <name type="common">Southeast Asian liver fluke</name>
    <dbReference type="NCBI Taxonomy" id="6198"/>
    <lineage>
        <taxon>Eukaryota</taxon>
        <taxon>Metazoa</taxon>
        <taxon>Spiralia</taxon>
        <taxon>Lophotrochozoa</taxon>
        <taxon>Platyhelminthes</taxon>
        <taxon>Trematoda</taxon>
        <taxon>Digenea</taxon>
        <taxon>Opisthorchiida</taxon>
        <taxon>Opisthorchiata</taxon>
        <taxon>Opisthorchiidae</taxon>
        <taxon>Opisthorchis</taxon>
    </lineage>
</organism>
<keyword evidence="3" id="KW-0862">Zinc</keyword>
<dbReference type="Pfam" id="PF13639">
    <property type="entry name" value="zf-RING_2"/>
    <property type="match status" value="1"/>
</dbReference>
<dbReference type="Gene3D" id="3.30.40.10">
    <property type="entry name" value="Zinc/RING finger domain, C3HC4 (zinc finger)"/>
    <property type="match status" value="1"/>
</dbReference>
<feature type="coiled-coil region" evidence="5">
    <location>
        <begin position="262"/>
        <end position="289"/>
    </location>
</feature>
<dbReference type="GO" id="GO:0008270">
    <property type="term" value="F:zinc ion binding"/>
    <property type="evidence" value="ECO:0007669"/>
    <property type="project" value="UniProtKB-KW"/>
</dbReference>
<proteinExistence type="predicted"/>
<dbReference type="GO" id="GO:0005634">
    <property type="term" value="C:nucleus"/>
    <property type="evidence" value="ECO:0007669"/>
    <property type="project" value="TreeGrafter"/>
</dbReference>
<evidence type="ECO:0000259" key="6">
    <source>
        <dbReference type="PROSITE" id="PS50089"/>
    </source>
</evidence>
<dbReference type="RefSeq" id="XP_009171214.1">
    <property type="nucleotide sequence ID" value="XM_009172950.1"/>
</dbReference>
<evidence type="ECO:0000313" key="7">
    <source>
        <dbReference type="EMBL" id="KER25038.1"/>
    </source>
</evidence>
<dbReference type="GeneID" id="20321611"/>
<dbReference type="InterPro" id="IPR013083">
    <property type="entry name" value="Znf_RING/FYVE/PHD"/>
</dbReference>
<dbReference type="STRING" id="6198.A0A074ZCY0"/>
<dbReference type="CTD" id="20321611"/>
<dbReference type="AlphaFoldDB" id="A0A074ZCY0"/>
<evidence type="ECO:0000313" key="8">
    <source>
        <dbReference type="Proteomes" id="UP000054324"/>
    </source>
</evidence>
<dbReference type="PROSITE" id="PS50089">
    <property type="entry name" value="ZF_RING_2"/>
    <property type="match status" value="1"/>
</dbReference>
<dbReference type="KEGG" id="ovi:T265_07432"/>
<feature type="coiled-coil region" evidence="5">
    <location>
        <begin position="196"/>
        <end position="226"/>
    </location>
</feature>
<keyword evidence="5" id="KW-0175">Coiled coil</keyword>
<dbReference type="PANTHER" id="PTHR46569">
    <property type="entry name" value="E3 UBIQUITIN-PROTEIN LIGASE TRAIP"/>
    <property type="match status" value="1"/>
</dbReference>
<dbReference type="Proteomes" id="UP000054324">
    <property type="component" value="Unassembled WGS sequence"/>
</dbReference>
<keyword evidence="2 4" id="KW-0863">Zinc-finger</keyword>
<dbReference type="SUPFAM" id="SSF57850">
    <property type="entry name" value="RING/U-box"/>
    <property type="match status" value="1"/>
</dbReference>